<dbReference type="CDD" id="cd00207">
    <property type="entry name" value="fer2"/>
    <property type="match status" value="1"/>
</dbReference>
<dbReference type="InterPro" id="IPR036010">
    <property type="entry name" value="2Fe-2S_ferredoxin-like_sf"/>
</dbReference>
<dbReference type="PROSITE" id="PS00197">
    <property type="entry name" value="2FE2S_FER_1"/>
    <property type="match status" value="1"/>
</dbReference>
<dbReference type="AlphaFoldDB" id="A0A221KHT8"/>
<comment type="cofactor">
    <cofactor evidence="1">
        <name>FAD</name>
        <dbReference type="ChEBI" id="CHEBI:57692"/>
    </cofactor>
</comment>
<dbReference type="PROSITE" id="PS51085">
    <property type="entry name" value="2FE2S_FER_2"/>
    <property type="match status" value="1"/>
</dbReference>
<evidence type="ECO:0000259" key="3">
    <source>
        <dbReference type="PROSITE" id="PS51085"/>
    </source>
</evidence>
<evidence type="ECO:0000256" key="1">
    <source>
        <dbReference type="ARBA" id="ARBA00001974"/>
    </source>
</evidence>
<dbReference type="Pfam" id="PF00175">
    <property type="entry name" value="NAD_binding_1"/>
    <property type="match status" value="1"/>
</dbReference>
<dbReference type="SUPFAM" id="SSF54292">
    <property type="entry name" value="2Fe-2S ferredoxin-like"/>
    <property type="match status" value="1"/>
</dbReference>
<dbReference type="RefSeq" id="WP_089417511.1">
    <property type="nucleotide sequence ID" value="NZ_CP022423.1"/>
</dbReference>
<dbReference type="InterPro" id="IPR001433">
    <property type="entry name" value="OxRdtase_FAD/NAD-bd"/>
</dbReference>
<dbReference type="Gene3D" id="3.10.20.30">
    <property type="match status" value="1"/>
</dbReference>
<dbReference type="PRINTS" id="PR00410">
    <property type="entry name" value="PHEHYDRXLASE"/>
</dbReference>
<dbReference type="InterPro" id="IPR008333">
    <property type="entry name" value="Cbr1-like_FAD-bd_dom"/>
</dbReference>
<dbReference type="SUPFAM" id="SSF52343">
    <property type="entry name" value="Ferredoxin reductase-like, C-terminal NADP-linked domain"/>
    <property type="match status" value="1"/>
</dbReference>
<dbReference type="Gene3D" id="2.40.30.10">
    <property type="entry name" value="Translation factors"/>
    <property type="match status" value="1"/>
</dbReference>
<dbReference type="InterPro" id="IPR012675">
    <property type="entry name" value="Beta-grasp_dom_sf"/>
</dbReference>
<dbReference type="PANTHER" id="PTHR47354:SF5">
    <property type="entry name" value="PROTEIN RFBI"/>
    <property type="match status" value="1"/>
</dbReference>
<dbReference type="KEGG" id="vff:VITFI_CDS2835"/>
<sequence>MSAAGDVNPTTTPAPWRIQIEGGAEFTLAADEDTLLRGALRAGVPWPYECSVGGCGACRFDVLDGLMQTLWEAAPGLSERERKRGKRLACQSRPGGDCRVKVRLDPPAAGAMASRPPVRRMATLLARRPVTPDMDEFCFQLPEGDAGEFIAGQYALLYPPELGSPRAYSMANVPSERGSNPTVWRFVIRQVPGGVGSGLLFGLTPGAQLPIDGPYGHGHLQPGTRDVVCIAGGSGLGPMLSVARGVLAEPGTRRVHFFLGLRTQAELSAVKELDGLDPARLRLHTVLSSPSAEAPWVGPTGFVHEEAERTLAQPLAAHDFYFAGPPRMVEAVQEMLMLRHRVPFEQIHFDRFI</sequence>
<dbReference type="OrthoDB" id="9806195at2"/>
<dbReference type="Pfam" id="PF00111">
    <property type="entry name" value="Fer2"/>
    <property type="match status" value="1"/>
</dbReference>
<feature type="domain" description="2Fe-2S ferredoxin-type" evidence="3">
    <location>
        <begin position="16"/>
        <end position="106"/>
    </location>
</feature>
<reference evidence="5 6" key="1">
    <citation type="submission" date="2017-07" db="EMBL/GenBank/DDBJ databases">
        <title>Complete Genome Sequence of the cosmetic ferment Vitreoscilla filiformis (ATCC15551).</title>
        <authorList>
            <person name="Contreras S."/>
            <person name="Sagory-Zalkind P."/>
            <person name="Blanquart H."/>
            <person name="Iltis A."/>
            <person name="Morand S.C."/>
        </authorList>
    </citation>
    <scope>NUCLEOTIDE SEQUENCE [LARGE SCALE GENOMIC DNA]</scope>
    <source>
        <strain evidence="5 6">ATCC 15551</strain>
    </source>
</reference>
<keyword evidence="2" id="KW-0001">2Fe-2S</keyword>
<gene>
    <name evidence="5" type="ORF">VITFI_CDS2835</name>
</gene>
<dbReference type="EMBL" id="CP022423">
    <property type="protein sequence ID" value="ASM78612.1"/>
    <property type="molecule type" value="Genomic_DNA"/>
</dbReference>
<organism evidence="5 6">
    <name type="scientific">Vitreoscilla filiformis</name>
    <dbReference type="NCBI Taxonomy" id="63"/>
    <lineage>
        <taxon>Bacteria</taxon>
        <taxon>Pseudomonadati</taxon>
        <taxon>Pseudomonadota</taxon>
        <taxon>Betaproteobacteria</taxon>
        <taxon>Neisseriales</taxon>
        <taxon>Neisseriaceae</taxon>
        <taxon>Vitreoscilla</taxon>
    </lineage>
</organism>
<dbReference type="InterPro" id="IPR001041">
    <property type="entry name" value="2Fe-2S_ferredoxin-type"/>
</dbReference>
<dbReference type="GO" id="GO:0016491">
    <property type="term" value="F:oxidoreductase activity"/>
    <property type="evidence" value="ECO:0007669"/>
    <property type="project" value="InterPro"/>
</dbReference>
<proteinExistence type="predicted"/>
<name>A0A221KHT8_VITFI</name>
<dbReference type="Proteomes" id="UP000199729">
    <property type="component" value="Chromosome"/>
</dbReference>
<evidence type="ECO:0000259" key="4">
    <source>
        <dbReference type="PROSITE" id="PS51384"/>
    </source>
</evidence>
<dbReference type="SUPFAM" id="SSF63380">
    <property type="entry name" value="Riboflavin synthase domain-like"/>
    <property type="match status" value="1"/>
</dbReference>
<keyword evidence="2" id="KW-0411">Iron-sulfur</keyword>
<evidence type="ECO:0000313" key="5">
    <source>
        <dbReference type="EMBL" id="ASM78612.1"/>
    </source>
</evidence>
<dbReference type="InterPro" id="IPR017927">
    <property type="entry name" value="FAD-bd_FR_type"/>
</dbReference>
<evidence type="ECO:0000313" key="6">
    <source>
        <dbReference type="Proteomes" id="UP000199729"/>
    </source>
</evidence>
<dbReference type="InterPro" id="IPR006058">
    <property type="entry name" value="2Fe2S_fd_BS"/>
</dbReference>
<dbReference type="Pfam" id="PF00970">
    <property type="entry name" value="FAD_binding_6"/>
    <property type="match status" value="1"/>
</dbReference>
<dbReference type="InterPro" id="IPR017938">
    <property type="entry name" value="Riboflavin_synthase-like_b-brl"/>
</dbReference>
<protein>
    <submittedName>
        <fullName evidence="5">Oxidoreductase</fullName>
    </submittedName>
</protein>
<keyword evidence="6" id="KW-1185">Reference proteome</keyword>
<dbReference type="PANTHER" id="PTHR47354">
    <property type="entry name" value="NADH OXIDOREDUCTASE HCR"/>
    <property type="match status" value="1"/>
</dbReference>
<dbReference type="PROSITE" id="PS51384">
    <property type="entry name" value="FAD_FR"/>
    <property type="match status" value="1"/>
</dbReference>
<keyword evidence="2" id="KW-0479">Metal-binding</keyword>
<dbReference type="Gene3D" id="3.40.50.80">
    <property type="entry name" value="Nucleotide-binding domain of ferredoxin-NADP reductase (FNR) module"/>
    <property type="match status" value="1"/>
</dbReference>
<feature type="domain" description="FAD-binding FR-type" evidence="4">
    <location>
        <begin position="117"/>
        <end position="221"/>
    </location>
</feature>
<dbReference type="GO" id="GO:0051537">
    <property type="term" value="F:2 iron, 2 sulfur cluster binding"/>
    <property type="evidence" value="ECO:0007669"/>
    <property type="project" value="UniProtKB-KW"/>
</dbReference>
<accession>A0A221KHT8</accession>
<keyword evidence="2" id="KW-0408">Iron</keyword>
<dbReference type="InterPro" id="IPR050415">
    <property type="entry name" value="MRET"/>
</dbReference>
<dbReference type="InterPro" id="IPR039261">
    <property type="entry name" value="FNR_nucleotide-bd"/>
</dbReference>
<evidence type="ECO:0000256" key="2">
    <source>
        <dbReference type="ARBA" id="ARBA00022714"/>
    </source>
</evidence>